<accession>A0A2N6PK93</accession>
<comment type="caution">
    <text evidence="2">The sequence shown here is derived from an EMBL/GenBank/DDBJ whole genome shotgun (WGS) entry which is preliminary data.</text>
</comment>
<dbReference type="PANTHER" id="PTHR34472:SF1">
    <property type="entry name" value="SULFUR CARRIER PROTEIN THIS"/>
    <property type="match status" value="1"/>
</dbReference>
<dbReference type="AlphaFoldDB" id="A0A2N6PK93"/>
<dbReference type="InterPro" id="IPR010035">
    <property type="entry name" value="Thi_S"/>
</dbReference>
<evidence type="ECO:0000313" key="2">
    <source>
        <dbReference type="EMBL" id="PMB99101.1"/>
    </source>
</evidence>
<dbReference type="Proteomes" id="UP000235703">
    <property type="component" value="Unassembled WGS sequence"/>
</dbReference>
<reference evidence="2 3" key="1">
    <citation type="submission" date="2017-09" db="EMBL/GenBank/DDBJ databases">
        <title>Bacterial strain isolated from the female urinary microbiota.</title>
        <authorList>
            <person name="Thomas-White K."/>
            <person name="Kumar N."/>
            <person name="Forster S."/>
            <person name="Putonti C."/>
            <person name="Lawley T."/>
            <person name="Wolfe A.J."/>
        </authorList>
    </citation>
    <scope>NUCLEOTIDE SEQUENCE [LARGE SCALE GENOMIC DNA]</scope>
    <source>
        <strain evidence="2 3">UMB0680</strain>
    </source>
</reference>
<sequence length="92" mass="9503">MTANHSPATPTESEVTVTINGETRTAHADTTLSDIIAETTGRQLQADGTAADGQRLGIAVAVDAAVVPRSRWSSTGLRDGQNIEIITAMQGG</sequence>
<dbReference type="SUPFAM" id="SSF54285">
    <property type="entry name" value="MoaD/ThiS"/>
    <property type="match status" value="1"/>
</dbReference>
<dbReference type="EMBL" id="JABEMC010000003">
    <property type="protein sequence ID" value="NNG78982.1"/>
    <property type="molecule type" value="Genomic_DNA"/>
</dbReference>
<evidence type="ECO:0000313" key="4">
    <source>
        <dbReference type="Proteomes" id="UP000549517"/>
    </source>
</evidence>
<protein>
    <submittedName>
        <fullName evidence="1">Sulfur carrier protein ThiS</fullName>
    </submittedName>
    <submittedName>
        <fullName evidence="2">Thiamine biosynthesis protein ThiS</fullName>
    </submittedName>
</protein>
<dbReference type="InterPro" id="IPR003749">
    <property type="entry name" value="ThiS/MoaD-like"/>
</dbReference>
<evidence type="ECO:0000313" key="3">
    <source>
        <dbReference type="Proteomes" id="UP000235703"/>
    </source>
</evidence>
<proteinExistence type="predicted"/>
<reference evidence="1 4" key="2">
    <citation type="submission" date="2020-05" db="EMBL/GenBank/DDBJ databases">
        <title>MicrobeNet Type strains.</title>
        <authorList>
            <person name="Nicholson A.C."/>
        </authorList>
    </citation>
    <scope>NUCLEOTIDE SEQUENCE [LARGE SCALE GENOMIC DNA]</scope>
    <source>
        <strain evidence="1 4">CCUG 46604</strain>
    </source>
</reference>
<dbReference type="Gene3D" id="3.10.20.30">
    <property type="match status" value="1"/>
</dbReference>
<dbReference type="NCBIfam" id="TIGR01683">
    <property type="entry name" value="thiS"/>
    <property type="match status" value="1"/>
</dbReference>
<dbReference type="RefSeq" id="WP_102159833.1">
    <property type="nucleotide sequence ID" value="NZ_BAAAKH010000001.1"/>
</dbReference>
<dbReference type="OrthoDB" id="163636at2"/>
<dbReference type="InterPro" id="IPR012675">
    <property type="entry name" value="Beta-grasp_dom_sf"/>
</dbReference>
<organism evidence="2 3">
    <name type="scientific">Brevibacterium luteolum</name>
    <dbReference type="NCBI Taxonomy" id="199591"/>
    <lineage>
        <taxon>Bacteria</taxon>
        <taxon>Bacillati</taxon>
        <taxon>Actinomycetota</taxon>
        <taxon>Actinomycetes</taxon>
        <taxon>Micrococcales</taxon>
        <taxon>Brevibacteriaceae</taxon>
        <taxon>Brevibacterium</taxon>
    </lineage>
</organism>
<keyword evidence="3" id="KW-1185">Reference proteome</keyword>
<name>A0A2N6PK93_9MICO</name>
<dbReference type="PANTHER" id="PTHR34472">
    <property type="entry name" value="SULFUR CARRIER PROTEIN THIS"/>
    <property type="match status" value="1"/>
</dbReference>
<dbReference type="Proteomes" id="UP000549517">
    <property type="component" value="Unassembled WGS sequence"/>
</dbReference>
<dbReference type="Pfam" id="PF02597">
    <property type="entry name" value="ThiS"/>
    <property type="match status" value="1"/>
</dbReference>
<dbReference type="CDD" id="cd00565">
    <property type="entry name" value="Ubl_ThiS"/>
    <property type="match status" value="1"/>
</dbReference>
<dbReference type="InterPro" id="IPR016155">
    <property type="entry name" value="Mopterin_synth/thiamin_S_b"/>
</dbReference>
<dbReference type="EMBL" id="PNFZ01000001">
    <property type="protein sequence ID" value="PMB99101.1"/>
    <property type="molecule type" value="Genomic_DNA"/>
</dbReference>
<evidence type="ECO:0000313" key="1">
    <source>
        <dbReference type="EMBL" id="NNG78982.1"/>
    </source>
</evidence>
<gene>
    <name evidence="2" type="primary">thiS</name>
    <name evidence="2" type="ORF">CJ198_00710</name>
    <name evidence="1" type="ORF">HLA91_06275</name>
</gene>